<protein>
    <recommendedName>
        <fullName evidence="1">Immunity protein 52 domain-containing protein</fullName>
    </recommendedName>
</protein>
<dbReference type="AlphaFoldDB" id="A0A7Z0B2Y9"/>
<evidence type="ECO:0000259" key="1">
    <source>
        <dbReference type="Pfam" id="PF15579"/>
    </source>
</evidence>
<name>A0A7Z0B2Y9_9BURK</name>
<evidence type="ECO:0000313" key="3">
    <source>
        <dbReference type="Proteomes" id="UP000572540"/>
    </source>
</evidence>
<dbReference type="RefSeq" id="WP_179705202.1">
    <property type="nucleotide sequence ID" value="NZ_JACCAU010000001.1"/>
</dbReference>
<dbReference type="EMBL" id="JACCAU010000001">
    <property type="protein sequence ID" value="NYH19536.1"/>
    <property type="molecule type" value="Genomic_DNA"/>
</dbReference>
<comment type="caution">
    <text evidence="2">The sequence shown here is derived from an EMBL/GenBank/DDBJ whole genome shotgun (WGS) entry which is preliminary data.</text>
</comment>
<accession>A0A7Z0B2Y9</accession>
<dbReference type="Proteomes" id="UP000572540">
    <property type="component" value="Unassembled WGS sequence"/>
</dbReference>
<dbReference type="InterPro" id="IPR028969">
    <property type="entry name" value="Imm52"/>
</dbReference>
<gene>
    <name evidence="2" type="ORF">GGD41_006764</name>
</gene>
<proteinExistence type="predicted"/>
<feature type="domain" description="Immunity protein 52" evidence="1">
    <location>
        <begin position="28"/>
        <end position="242"/>
    </location>
</feature>
<organism evidence="2 3">
    <name type="scientific">Paraburkholderia bryophila</name>
    <dbReference type="NCBI Taxonomy" id="420952"/>
    <lineage>
        <taxon>Bacteria</taxon>
        <taxon>Pseudomonadati</taxon>
        <taxon>Pseudomonadota</taxon>
        <taxon>Betaproteobacteria</taxon>
        <taxon>Burkholderiales</taxon>
        <taxon>Burkholderiaceae</taxon>
        <taxon>Paraburkholderia</taxon>
    </lineage>
</organism>
<reference evidence="2 3" key="1">
    <citation type="submission" date="2020-07" db="EMBL/GenBank/DDBJ databases">
        <title>Exploring microbial biodiversity for novel pathways involved in the catabolism of aromatic compounds derived from lignin.</title>
        <authorList>
            <person name="Elkins J."/>
        </authorList>
    </citation>
    <scope>NUCLEOTIDE SEQUENCE [LARGE SCALE GENOMIC DNA]</scope>
    <source>
        <strain evidence="2 3">H2C3B</strain>
    </source>
</reference>
<dbReference type="Pfam" id="PF15579">
    <property type="entry name" value="Imm52"/>
    <property type="match status" value="1"/>
</dbReference>
<evidence type="ECO:0000313" key="2">
    <source>
        <dbReference type="EMBL" id="NYH19536.1"/>
    </source>
</evidence>
<sequence length="248" mass="27393">MKTIQILAQFHSPTEFAKPGDFVAHLTRMWTVIDALAQKDTRLEEWYLQADTEDEARLYPVFEGPRVQSIAALAVLSPRHKGEGGFAKVFGIWNGHADASGATISLAVDTGLLPEEIEIDIPAQSEHGAAVGFGDLSAMAEFVAVVVNTYRPLYVSVGPREYFYKQVFADRPGVGWMLYLPGIITTQQVPEARMLIPMPERGKNQTGTLIVSVTDAVFSIDNPVHVEVANRIDIRLVDQDLLPRYADL</sequence>